<dbReference type="Proteomes" id="UP000219901">
    <property type="component" value="Unassembled WGS sequence"/>
</dbReference>
<dbReference type="GO" id="GO:0140291">
    <property type="term" value="P:peptidyl-glutamate ADP-deribosylation"/>
    <property type="evidence" value="ECO:0007669"/>
    <property type="project" value="TreeGrafter"/>
</dbReference>
<dbReference type="PROSITE" id="PS51154">
    <property type="entry name" value="MACRO"/>
    <property type="match status" value="1"/>
</dbReference>
<dbReference type="InterPro" id="IPR002589">
    <property type="entry name" value="Macro_dom"/>
</dbReference>
<dbReference type="RefSeq" id="WP_097783012.1">
    <property type="nucleotide sequence ID" value="NZ_NMTV01000037.1"/>
</dbReference>
<comment type="catalytic activity">
    <reaction evidence="1">
        <text>an N-(ADP-alpha-D-ribosyl)-thymidine in DNA + H2O = a thymidine in DNA + ADP-D-ribose</text>
        <dbReference type="Rhea" id="RHEA:71655"/>
        <dbReference type="Rhea" id="RHEA-COMP:13556"/>
        <dbReference type="Rhea" id="RHEA-COMP:18051"/>
        <dbReference type="ChEBI" id="CHEBI:15377"/>
        <dbReference type="ChEBI" id="CHEBI:57967"/>
        <dbReference type="ChEBI" id="CHEBI:137386"/>
        <dbReference type="ChEBI" id="CHEBI:191199"/>
    </reaction>
    <physiologicalReaction direction="left-to-right" evidence="1">
        <dbReference type="Rhea" id="RHEA:71656"/>
    </physiologicalReaction>
</comment>
<dbReference type="PANTHER" id="PTHR12521:SF0">
    <property type="entry name" value="ADP-RIBOSE GLYCOHYDROLASE OARD1"/>
    <property type="match status" value="1"/>
</dbReference>
<dbReference type="Pfam" id="PF01661">
    <property type="entry name" value="Macro"/>
    <property type="match status" value="1"/>
</dbReference>
<accession>A0A2A7A156</accession>
<dbReference type="SUPFAM" id="SSF52949">
    <property type="entry name" value="Macro domain-like"/>
    <property type="match status" value="1"/>
</dbReference>
<comment type="caution">
    <text evidence="3">The sequence shown here is derived from an EMBL/GenBank/DDBJ whole genome shotgun (WGS) entry which is preliminary data.</text>
</comment>
<dbReference type="Gene3D" id="3.40.220.10">
    <property type="entry name" value="Leucine Aminopeptidase, subunit E, domain 1"/>
    <property type="match status" value="1"/>
</dbReference>
<organism evidence="3 4">
    <name type="scientific">Faecalibacterium prausnitzii</name>
    <dbReference type="NCBI Taxonomy" id="853"/>
    <lineage>
        <taxon>Bacteria</taxon>
        <taxon>Bacillati</taxon>
        <taxon>Bacillota</taxon>
        <taxon>Clostridia</taxon>
        <taxon>Eubacteriales</taxon>
        <taxon>Oscillospiraceae</taxon>
        <taxon>Faecalibacterium</taxon>
    </lineage>
</organism>
<evidence type="ECO:0000313" key="4">
    <source>
        <dbReference type="Proteomes" id="UP000219901"/>
    </source>
</evidence>
<dbReference type="AlphaFoldDB" id="A0A2A7A156"/>
<evidence type="ECO:0000256" key="1">
    <source>
        <dbReference type="ARBA" id="ARBA00035885"/>
    </source>
</evidence>
<reference evidence="3 4" key="1">
    <citation type="journal article" date="2017" name="Front. Microbiol.">
        <title>New Insights into the Diversity of the Genus Faecalibacterium.</title>
        <authorList>
            <person name="Benevides L."/>
            <person name="Burman S."/>
            <person name="Martin R."/>
            <person name="Robert V."/>
            <person name="Thomas M."/>
            <person name="Miquel S."/>
            <person name="Chain F."/>
            <person name="Sokol H."/>
            <person name="Bermudez-Humaran L.G."/>
            <person name="Morrison M."/>
            <person name="Langella P."/>
            <person name="Azevedo V.A."/>
            <person name="Chatel J.M."/>
            <person name="Soares S."/>
        </authorList>
    </citation>
    <scope>NUCLEOTIDE SEQUENCE [LARGE SCALE GENOMIC DNA]</scope>
    <source>
        <strain evidence="3 4">CNCM I 4546</strain>
    </source>
</reference>
<dbReference type="EMBL" id="NMTV01000037">
    <property type="protein sequence ID" value="PDX72870.1"/>
    <property type="molecule type" value="Genomic_DNA"/>
</dbReference>
<dbReference type="SMART" id="SM00506">
    <property type="entry name" value="A1pp"/>
    <property type="match status" value="1"/>
</dbReference>
<proteinExistence type="predicted"/>
<evidence type="ECO:0000313" key="3">
    <source>
        <dbReference type="EMBL" id="PDX72870.1"/>
    </source>
</evidence>
<feature type="domain" description="Macro" evidence="2">
    <location>
        <begin position="1"/>
        <end position="152"/>
    </location>
</feature>
<dbReference type="CDD" id="cd02901">
    <property type="entry name" value="Macro_Poa1p-like"/>
    <property type="match status" value="1"/>
</dbReference>
<sequence>MFFYTTGDLLQSDAEALVNTVNCEGYMGKGIAYQFKLKFPNNNKDYVKACKNGTLRPGKLHVYKESEKIIINFPTKDKWREKSRMEYIEDGLDALVLLIKELNIKSIAIPPLGSGNGGLIWNDVKQVLAKKLEDTAKQVAIYIYEPSRNFATTPTQEPKLSTSALVLMELKGHLKKFNSLRLQKAAYFMDLFSSKKYFRFVPHKYGPYDHSIDIVSKGIREFQQFHGTASTKEAEKILFNKLTSESVNNTLQALLPWIIKSCDFVNSIETDHELECLATICFLIENSGGLTAEGIVSGFKNWSEEKAKRFTEQEIIEGIQKLYMLGVIEKNLVGYNLAA</sequence>
<name>A0A2A7A156_9FIRM</name>
<gene>
    <name evidence="3" type="ORF">CGS55_06430</name>
</gene>
<dbReference type="PANTHER" id="PTHR12521">
    <property type="entry name" value="PROTEIN C6ORF130"/>
    <property type="match status" value="1"/>
</dbReference>
<evidence type="ECO:0000259" key="2">
    <source>
        <dbReference type="PROSITE" id="PS51154"/>
    </source>
</evidence>
<protein>
    <submittedName>
        <fullName evidence="3">Appr-1-p processing protein</fullName>
    </submittedName>
</protein>
<dbReference type="InterPro" id="IPR050892">
    <property type="entry name" value="ADP-ribose_metab_enzymes"/>
</dbReference>
<dbReference type="InterPro" id="IPR043472">
    <property type="entry name" value="Macro_dom-like"/>
</dbReference>